<reference evidence="2 3" key="1">
    <citation type="submission" date="2017-07" db="EMBL/GenBank/DDBJ databases">
        <title>Complete genome sequence of Spiroplasma corruscae EC-1 (DSM 19793).</title>
        <authorList>
            <person name="Tsai Y.-M."/>
            <person name="Lo W.-S."/>
            <person name="Kuo C.-H."/>
        </authorList>
    </citation>
    <scope>NUCLEOTIDE SEQUENCE [LARGE SCALE GENOMIC DNA]</scope>
    <source>
        <strain evidence="2 3">EC-1</strain>
    </source>
</reference>
<dbReference type="AlphaFoldDB" id="A0A222EP51"/>
<dbReference type="Proteomes" id="UP000203229">
    <property type="component" value="Chromosome"/>
</dbReference>
<accession>A0A222EP51</accession>
<evidence type="ECO:0008006" key="4">
    <source>
        <dbReference type="Google" id="ProtNLM"/>
    </source>
</evidence>
<organism evidence="2 3">
    <name type="scientific">Spiroplasma corruscae</name>
    <dbReference type="NCBI Taxonomy" id="216934"/>
    <lineage>
        <taxon>Bacteria</taxon>
        <taxon>Bacillati</taxon>
        <taxon>Mycoplasmatota</taxon>
        <taxon>Mollicutes</taxon>
        <taxon>Entomoplasmatales</taxon>
        <taxon>Spiroplasmataceae</taxon>
        <taxon>Spiroplasma</taxon>
    </lineage>
</organism>
<dbReference type="EMBL" id="CP022535">
    <property type="protein sequence ID" value="ASP28289.1"/>
    <property type="molecule type" value="Genomic_DNA"/>
</dbReference>
<evidence type="ECO:0000313" key="3">
    <source>
        <dbReference type="Proteomes" id="UP000203229"/>
    </source>
</evidence>
<dbReference type="KEGG" id="scou:SCORR_v1c05170"/>
<gene>
    <name evidence="2" type="ORF">SCORR_v1c05170</name>
</gene>
<proteinExistence type="predicted"/>
<feature type="transmembrane region" description="Helical" evidence="1">
    <location>
        <begin position="45"/>
        <end position="68"/>
    </location>
</feature>
<keyword evidence="3" id="KW-1185">Reference proteome</keyword>
<evidence type="ECO:0000313" key="2">
    <source>
        <dbReference type="EMBL" id="ASP28289.1"/>
    </source>
</evidence>
<keyword evidence="1" id="KW-0472">Membrane</keyword>
<name>A0A222EP51_9MOLU</name>
<evidence type="ECO:0000256" key="1">
    <source>
        <dbReference type="SAM" id="Phobius"/>
    </source>
</evidence>
<protein>
    <recommendedName>
        <fullName evidence="4">Transmembrane protein</fullName>
    </recommendedName>
</protein>
<keyword evidence="1" id="KW-0812">Transmembrane</keyword>
<sequence>MVIKIIFQVLVNKLFNTINKVKTLFFYSLIVLQSIRGKRMNIKDAYTIIIIVTWLVSFLISLFLYLIFKNKYKKLKLYLNLKKDNINFFRESTILNEIEIKFELPRDESCYLYNNEILLYNYKNKNINKNFKNNENIELYITNKRVLLLIQDIYIKYDLKQISNYFLDQKYINGEWIPTIVLTMNKEKYILINNSYLIYFTLLKIMEKENING</sequence>
<keyword evidence="1" id="KW-1133">Transmembrane helix</keyword>